<evidence type="ECO:0000313" key="4">
    <source>
        <dbReference type="Proteomes" id="UP000027222"/>
    </source>
</evidence>
<keyword evidence="2" id="KW-0472">Membrane</keyword>
<protein>
    <submittedName>
        <fullName evidence="3">Uncharacterized protein</fullName>
    </submittedName>
</protein>
<feature type="region of interest" description="Disordered" evidence="1">
    <location>
        <begin position="155"/>
        <end position="186"/>
    </location>
</feature>
<dbReference type="OrthoDB" id="3070092at2759"/>
<evidence type="ECO:0000256" key="1">
    <source>
        <dbReference type="SAM" id="MobiDB-lite"/>
    </source>
</evidence>
<feature type="transmembrane region" description="Helical" evidence="2">
    <location>
        <begin position="6"/>
        <end position="29"/>
    </location>
</feature>
<sequence>MAASSLTVMAIIVSLSLTGVALLFALIYYHYKRTMRPFRPTTNQESRNNLTLRRQMALYETANPDAEHAPISLTHPRTPTLPPPRPTPTPKTFKDPFAHISDRAPEDMSLADRLLEVQNLMLEIRRVQSSSDGNSGFGGRDEDRIEVLHRRVISLSKVPSADAGGSGVLGSDVPPPAYSDDSRSPA</sequence>
<keyword evidence="2" id="KW-1133">Transmembrane helix</keyword>
<evidence type="ECO:0000256" key="2">
    <source>
        <dbReference type="SAM" id="Phobius"/>
    </source>
</evidence>
<feature type="region of interest" description="Disordered" evidence="1">
    <location>
        <begin position="65"/>
        <end position="86"/>
    </location>
</feature>
<gene>
    <name evidence="3" type="ORF">GALMADRAFT_133929</name>
</gene>
<dbReference type="AlphaFoldDB" id="A0A067TNC8"/>
<evidence type="ECO:0000313" key="3">
    <source>
        <dbReference type="EMBL" id="KDR84686.1"/>
    </source>
</evidence>
<accession>A0A067TNC8</accession>
<keyword evidence="4" id="KW-1185">Reference proteome</keyword>
<dbReference type="EMBL" id="KL142368">
    <property type="protein sequence ID" value="KDR84686.1"/>
    <property type="molecule type" value="Genomic_DNA"/>
</dbReference>
<keyword evidence="2" id="KW-0812">Transmembrane</keyword>
<proteinExistence type="predicted"/>
<organism evidence="3 4">
    <name type="scientific">Galerina marginata (strain CBS 339.88)</name>
    <dbReference type="NCBI Taxonomy" id="685588"/>
    <lineage>
        <taxon>Eukaryota</taxon>
        <taxon>Fungi</taxon>
        <taxon>Dikarya</taxon>
        <taxon>Basidiomycota</taxon>
        <taxon>Agaricomycotina</taxon>
        <taxon>Agaricomycetes</taxon>
        <taxon>Agaricomycetidae</taxon>
        <taxon>Agaricales</taxon>
        <taxon>Agaricineae</taxon>
        <taxon>Strophariaceae</taxon>
        <taxon>Galerina</taxon>
    </lineage>
</organism>
<dbReference type="HOGENOM" id="CLU_1454514_0_0_1"/>
<dbReference type="Proteomes" id="UP000027222">
    <property type="component" value="Unassembled WGS sequence"/>
</dbReference>
<name>A0A067TNC8_GALM3</name>
<reference evidence="4" key="1">
    <citation type="journal article" date="2014" name="Proc. Natl. Acad. Sci. U.S.A.">
        <title>Extensive sampling of basidiomycete genomes demonstrates inadequacy of the white-rot/brown-rot paradigm for wood decay fungi.</title>
        <authorList>
            <person name="Riley R."/>
            <person name="Salamov A.A."/>
            <person name="Brown D.W."/>
            <person name="Nagy L.G."/>
            <person name="Floudas D."/>
            <person name="Held B.W."/>
            <person name="Levasseur A."/>
            <person name="Lombard V."/>
            <person name="Morin E."/>
            <person name="Otillar R."/>
            <person name="Lindquist E.A."/>
            <person name="Sun H."/>
            <person name="LaButti K.M."/>
            <person name="Schmutz J."/>
            <person name="Jabbour D."/>
            <person name="Luo H."/>
            <person name="Baker S.E."/>
            <person name="Pisabarro A.G."/>
            <person name="Walton J.D."/>
            <person name="Blanchette R.A."/>
            <person name="Henrissat B."/>
            <person name="Martin F."/>
            <person name="Cullen D."/>
            <person name="Hibbett D.S."/>
            <person name="Grigoriev I.V."/>
        </authorList>
    </citation>
    <scope>NUCLEOTIDE SEQUENCE [LARGE SCALE GENOMIC DNA]</scope>
    <source>
        <strain evidence="4">CBS 339.88</strain>
    </source>
</reference>